<name>A0A5B8XRX0_9DELT</name>
<evidence type="ECO:0000259" key="6">
    <source>
        <dbReference type="Pfam" id="PF00501"/>
    </source>
</evidence>
<keyword evidence="2 5" id="KW-0436">Ligase</keyword>
<reference evidence="8 9" key="1">
    <citation type="submission" date="2019-08" db="EMBL/GenBank/DDBJ databases">
        <authorList>
            <person name="Liang Q."/>
        </authorList>
    </citation>
    <scope>NUCLEOTIDE SEQUENCE [LARGE SCALE GENOMIC DNA]</scope>
    <source>
        <strain evidence="8 9">V1718</strain>
    </source>
</reference>
<dbReference type="NCBIfam" id="TIGR01923">
    <property type="entry name" value="menE"/>
    <property type="match status" value="1"/>
</dbReference>
<keyword evidence="1 5" id="KW-0474">Menaquinone biosynthesis</keyword>
<dbReference type="Pfam" id="PF00501">
    <property type="entry name" value="AMP-binding"/>
    <property type="match status" value="1"/>
</dbReference>
<evidence type="ECO:0000313" key="8">
    <source>
        <dbReference type="EMBL" id="QED28061.1"/>
    </source>
</evidence>
<dbReference type="UniPathway" id="UPA00079"/>
<dbReference type="InterPro" id="IPR010192">
    <property type="entry name" value="MenE"/>
</dbReference>
<feature type="domain" description="AMP-dependent synthetase/ligase" evidence="6">
    <location>
        <begin position="4"/>
        <end position="352"/>
    </location>
</feature>
<comment type="pathway">
    <text evidence="5">Quinol/quinone metabolism; menaquinone biosynthesis.</text>
</comment>
<dbReference type="GO" id="GO:0008756">
    <property type="term" value="F:o-succinylbenzoate-CoA ligase activity"/>
    <property type="evidence" value="ECO:0007669"/>
    <property type="project" value="UniProtKB-UniRule"/>
</dbReference>
<dbReference type="Gene3D" id="3.30.300.30">
    <property type="match status" value="1"/>
</dbReference>
<dbReference type="UniPathway" id="UPA01057">
    <property type="reaction ID" value="UER00166"/>
</dbReference>
<dbReference type="InterPro" id="IPR020845">
    <property type="entry name" value="AMP-binding_CS"/>
</dbReference>
<dbReference type="Pfam" id="PF13193">
    <property type="entry name" value="AMP-binding_C"/>
    <property type="match status" value="1"/>
</dbReference>
<organism evidence="8 9">
    <name type="scientific">Microvenator marinus</name>
    <dbReference type="NCBI Taxonomy" id="2600177"/>
    <lineage>
        <taxon>Bacteria</taxon>
        <taxon>Deltaproteobacteria</taxon>
        <taxon>Bradymonadales</taxon>
        <taxon>Microvenatoraceae</taxon>
        <taxon>Microvenator</taxon>
    </lineage>
</organism>
<dbReference type="EMBL" id="CP042467">
    <property type="protein sequence ID" value="QED28061.1"/>
    <property type="molecule type" value="Genomic_DNA"/>
</dbReference>
<accession>A0A5B8XRX0</accession>
<evidence type="ECO:0000256" key="4">
    <source>
        <dbReference type="ARBA" id="ARBA00022840"/>
    </source>
</evidence>
<evidence type="ECO:0000256" key="2">
    <source>
        <dbReference type="ARBA" id="ARBA00022598"/>
    </source>
</evidence>
<dbReference type="PROSITE" id="PS00455">
    <property type="entry name" value="AMP_BINDING"/>
    <property type="match status" value="1"/>
</dbReference>
<sequence length="486" mass="54031">MNWLERQVHSQPDAVALYFEESSWTWAQLEIRVRRMAAALTHSVQVAGGIRGARIATLMHSSPDYIVTILAVQWAGATLVPINTRLTAREISWMLNNIEADLLVLDHQTAERFYDSADATLDLQTTRFVQVEELTFSLDVEPADFRAREAALIMYTSGTTGLPKPVELSWENVASSAFASAVVLGLEARDNWLCALPLFHIGGLSIVFRCLIYGIPLTLLEKFDEQRVADAIIKHNITLASFVPTMLHRLRGILPEVNHLRAVLLGGGPAPKELVEWAWESGIPVFQTYGLTEAGSQVTTMPPKRALEKIGSAGIAVFGADVQVRRLNMSLAAPNEPGHIWIRGSMVMRGYLGRATENERRFDGSWFDTGDFGYLDDDQFLWVLSRRDDLIITGGENVYPAEVENVILAFEGVDQAAVFGQEDGTWGELVCVALVAKDGVELDLEALEAHCRKNLAGFKVPRRWLVLEELPQTSSGKVRRHELKKL</sequence>
<dbReference type="OrthoDB" id="5483897at2"/>
<dbReference type="SUPFAM" id="SSF56801">
    <property type="entry name" value="Acetyl-CoA synthetase-like"/>
    <property type="match status" value="1"/>
</dbReference>
<keyword evidence="4 5" id="KW-0067">ATP-binding</keyword>
<dbReference type="Gene3D" id="3.40.50.12780">
    <property type="entry name" value="N-terminal domain of ligase-like"/>
    <property type="match status" value="1"/>
</dbReference>
<comment type="catalytic activity">
    <reaction evidence="5">
        <text>2-succinylbenzoate + ATP + CoA = 2-succinylbenzoyl-CoA + AMP + diphosphate</text>
        <dbReference type="Rhea" id="RHEA:17009"/>
        <dbReference type="ChEBI" id="CHEBI:18325"/>
        <dbReference type="ChEBI" id="CHEBI:30616"/>
        <dbReference type="ChEBI" id="CHEBI:33019"/>
        <dbReference type="ChEBI" id="CHEBI:57287"/>
        <dbReference type="ChEBI" id="CHEBI:57364"/>
        <dbReference type="ChEBI" id="CHEBI:456215"/>
        <dbReference type="EC" id="6.2.1.26"/>
    </reaction>
</comment>
<keyword evidence="3 5" id="KW-0547">Nucleotide-binding</keyword>
<protein>
    <recommendedName>
        <fullName evidence="5">2-succinylbenzoate--CoA ligase</fullName>
        <ecNumber evidence="5">6.2.1.26</ecNumber>
    </recommendedName>
    <alternativeName>
        <fullName evidence="5">o-succinylbenzoyl-CoA synthetase</fullName>
        <shortName evidence="5">OSB-CoA synthetase</shortName>
    </alternativeName>
</protein>
<comment type="similarity">
    <text evidence="5">Belongs to the ATP-dependent AMP-binding enzyme family. MenE subfamily.</text>
</comment>
<dbReference type="GO" id="GO:0005524">
    <property type="term" value="F:ATP binding"/>
    <property type="evidence" value="ECO:0007669"/>
    <property type="project" value="UniProtKB-KW"/>
</dbReference>
<dbReference type="InterPro" id="IPR045851">
    <property type="entry name" value="AMP-bd_C_sf"/>
</dbReference>
<evidence type="ECO:0000256" key="3">
    <source>
        <dbReference type="ARBA" id="ARBA00022741"/>
    </source>
</evidence>
<dbReference type="RefSeq" id="WP_146960153.1">
    <property type="nucleotide sequence ID" value="NZ_CP042467.1"/>
</dbReference>
<dbReference type="AlphaFoldDB" id="A0A5B8XRX0"/>
<comment type="function">
    <text evidence="5">Converts 2-succinylbenzoate (OSB) to 2-succinylbenzoyl-CoA (OSB-CoA).</text>
</comment>
<evidence type="ECO:0000313" key="9">
    <source>
        <dbReference type="Proteomes" id="UP000321595"/>
    </source>
</evidence>
<dbReference type="InterPro" id="IPR042099">
    <property type="entry name" value="ANL_N_sf"/>
</dbReference>
<gene>
    <name evidence="5 8" type="primary">menE</name>
    <name evidence="8" type="ORF">FRD01_12610</name>
</gene>
<dbReference type="KEGG" id="bbae:FRD01_12610"/>
<dbReference type="GO" id="GO:0009234">
    <property type="term" value="P:menaquinone biosynthetic process"/>
    <property type="evidence" value="ECO:0007669"/>
    <property type="project" value="UniProtKB-UniRule"/>
</dbReference>
<proteinExistence type="inferred from homology"/>
<dbReference type="InterPro" id="IPR000873">
    <property type="entry name" value="AMP-dep_synth/lig_dom"/>
</dbReference>
<comment type="pathway">
    <text evidence="5">Quinol/quinone metabolism; 1,4-dihydroxy-2-naphthoate biosynthesis; 1,4-dihydroxy-2-naphthoate from chorismate: step 5/7.</text>
</comment>
<evidence type="ECO:0000256" key="5">
    <source>
        <dbReference type="HAMAP-Rule" id="MF_00731"/>
    </source>
</evidence>
<evidence type="ECO:0000256" key="1">
    <source>
        <dbReference type="ARBA" id="ARBA00022428"/>
    </source>
</evidence>
<dbReference type="InterPro" id="IPR025110">
    <property type="entry name" value="AMP-bd_C"/>
</dbReference>
<dbReference type="Proteomes" id="UP000321595">
    <property type="component" value="Chromosome"/>
</dbReference>
<dbReference type="PANTHER" id="PTHR43767:SF1">
    <property type="entry name" value="NONRIBOSOMAL PEPTIDE SYNTHASE PES1 (EUROFUNG)-RELATED"/>
    <property type="match status" value="1"/>
</dbReference>
<keyword evidence="9" id="KW-1185">Reference proteome</keyword>
<dbReference type="InterPro" id="IPR050237">
    <property type="entry name" value="ATP-dep_AMP-bd_enzyme"/>
</dbReference>
<evidence type="ECO:0000259" key="7">
    <source>
        <dbReference type="Pfam" id="PF13193"/>
    </source>
</evidence>
<dbReference type="HAMAP" id="MF_00731">
    <property type="entry name" value="MenE"/>
    <property type="match status" value="1"/>
</dbReference>
<dbReference type="PANTHER" id="PTHR43767">
    <property type="entry name" value="LONG-CHAIN-FATTY-ACID--COA LIGASE"/>
    <property type="match status" value="1"/>
</dbReference>
<dbReference type="EC" id="6.2.1.26" evidence="5"/>
<feature type="domain" description="AMP-binding enzyme C-terminal" evidence="7">
    <location>
        <begin position="402"/>
        <end position="477"/>
    </location>
</feature>